<dbReference type="SMART" id="SM00448">
    <property type="entry name" value="REC"/>
    <property type="match status" value="1"/>
</dbReference>
<keyword evidence="1 2" id="KW-0597">Phosphoprotein</keyword>
<feature type="domain" description="Response regulatory" evidence="3">
    <location>
        <begin position="1"/>
        <end position="115"/>
    </location>
</feature>
<evidence type="ECO:0000313" key="4">
    <source>
        <dbReference type="EMBL" id="MBC4018968.1"/>
    </source>
</evidence>
<dbReference type="RefSeq" id="WP_186773708.1">
    <property type="nucleotide sequence ID" value="NZ_JACOMF010000099.1"/>
</dbReference>
<evidence type="ECO:0000256" key="2">
    <source>
        <dbReference type="PROSITE-ProRule" id="PRU00169"/>
    </source>
</evidence>
<evidence type="ECO:0000256" key="1">
    <source>
        <dbReference type="ARBA" id="ARBA00022553"/>
    </source>
</evidence>
<dbReference type="InterPro" id="IPR011006">
    <property type="entry name" value="CheY-like_superfamily"/>
</dbReference>
<dbReference type="PANTHER" id="PTHR44591">
    <property type="entry name" value="STRESS RESPONSE REGULATOR PROTEIN 1"/>
    <property type="match status" value="1"/>
</dbReference>
<reference evidence="4" key="1">
    <citation type="submission" date="2020-08" db="EMBL/GenBank/DDBJ databases">
        <authorList>
            <person name="Hu Y."/>
            <person name="Nguyen S.V."/>
            <person name="Li F."/>
            <person name="Fanning S."/>
        </authorList>
    </citation>
    <scope>NUCLEOTIDE SEQUENCE</scope>
    <source>
        <strain evidence="4">SYSU D8009</strain>
    </source>
</reference>
<dbReference type="EMBL" id="JACOMF010000099">
    <property type="protein sequence ID" value="MBC4018968.1"/>
    <property type="molecule type" value="Genomic_DNA"/>
</dbReference>
<accession>A0A9X0R4X8</accession>
<dbReference type="GO" id="GO:0000160">
    <property type="term" value="P:phosphorelay signal transduction system"/>
    <property type="evidence" value="ECO:0007669"/>
    <property type="project" value="InterPro"/>
</dbReference>
<evidence type="ECO:0000313" key="5">
    <source>
        <dbReference type="Proteomes" id="UP000600101"/>
    </source>
</evidence>
<dbReference type="Proteomes" id="UP000600101">
    <property type="component" value="Unassembled WGS sequence"/>
</dbReference>
<proteinExistence type="predicted"/>
<keyword evidence="5" id="KW-1185">Reference proteome</keyword>
<dbReference type="Pfam" id="PF00072">
    <property type="entry name" value="Response_reg"/>
    <property type="match status" value="1"/>
</dbReference>
<dbReference type="PANTHER" id="PTHR44591:SF21">
    <property type="entry name" value="TWO-COMPONENT RESPONSE REGULATOR"/>
    <property type="match status" value="1"/>
</dbReference>
<name>A0A9X0R4X8_9PROT</name>
<comment type="caution">
    <text evidence="4">The sequence shown here is derived from an EMBL/GenBank/DDBJ whole genome shotgun (WGS) entry which is preliminary data.</text>
</comment>
<feature type="modified residue" description="4-aspartylphosphate" evidence="2">
    <location>
        <position position="51"/>
    </location>
</feature>
<organism evidence="4 5">
    <name type="scientific">Siccirubricoccus deserti</name>
    <dbReference type="NCBI Taxonomy" id="2013562"/>
    <lineage>
        <taxon>Bacteria</taxon>
        <taxon>Pseudomonadati</taxon>
        <taxon>Pseudomonadota</taxon>
        <taxon>Alphaproteobacteria</taxon>
        <taxon>Acetobacterales</taxon>
        <taxon>Roseomonadaceae</taxon>
        <taxon>Siccirubricoccus</taxon>
    </lineage>
</organism>
<sequence length="140" mass="15437">MLIVEDEPLIRMLVCDLLEEAGFACTEAASGEAALRLLDQGRRRPDLLVTDFNLGPGLDGKMLAREVQRRLPALPTAFVTGNPESFADYLFQPWEAILAKPFAGAELVAVVRALCADGRGTNQSPWMMPSRWDQTVHLRA</sequence>
<dbReference type="AlphaFoldDB" id="A0A9X0R4X8"/>
<dbReference type="Gene3D" id="3.40.50.2300">
    <property type="match status" value="1"/>
</dbReference>
<evidence type="ECO:0000259" key="3">
    <source>
        <dbReference type="PROSITE" id="PS50110"/>
    </source>
</evidence>
<dbReference type="PROSITE" id="PS50110">
    <property type="entry name" value="RESPONSE_REGULATORY"/>
    <property type="match status" value="1"/>
</dbReference>
<dbReference type="InterPro" id="IPR001789">
    <property type="entry name" value="Sig_transdc_resp-reg_receiver"/>
</dbReference>
<dbReference type="InterPro" id="IPR050595">
    <property type="entry name" value="Bact_response_regulator"/>
</dbReference>
<dbReference type="SUPFAM" id="SSF52172">
    <property type="entry name" value="CheY-like"/>
    <property type="match status" value="1"/>
</dbReference>
<protein>
    <submittedName>
        <fullName evidence="4">Response regulator</fullName>
    </submittedName>
</protein>
<gene>
    <name evidence="4" type="ORF">H7965_27375</name>
</gene>